<dbReference type="AlphaFoldDB" id="A0A851TF19"/>
<dbReference type="Proteomes" id="UP000661971">
    <property type="component" value="Unassembled WGS sequence"/>
</dbReference>
<evidence type="ECO:0000313" key="3">
    <source>
        <dbReference type="EMBL" id="NXD14420.1"/>
    </source>
</evidence>
<feature type="non-terminal residue" evidence="3">
    <location>
        <position position="853"/>
    </location>
</feature>
<feature type="region of interest" description="Disordered" evidence="1">
    <location>
        <begin position="415"/>
        <end position="437"/>
    </location>
</feature>
<dbReference type="InterPro" id="IPR026797">
    <property type="entry name" value="HAUS_6"/>
</dbReference>
<dbReference type="GO" id="GO:1990498">
    <property type="term" value="C:mitotic spindle microtubule"/>
    <property type="evidence" value="ECO:0007669"/>
    <property type="project" value="TreeGrafter"/>
</dbReference>
<evidence type="ECO:0000259" key="2">
    <source>
        <dbReference type="Pfam" id="PF14661"/>
    </source>
</evidence>
<dbReference type="PANTHER" id="PTHR16151:SF2">
    <property type="entry name" value="HAUS AUGMIN-LIKE COMPLEX SUBUNIT 6"/>
    <property type="match status" value="1"/>
</dbReference>
<proteinExistence type="predicted"/>
<reference evidence="4" key="1">
    <citation type="submission" date="2023-07" db="EMBL/GenBank/DDBJ databases">
        <title>Bird 10,000 Genomes (B10K) Project - Family phase.</title>
        <authorList>
            <person name="Zhang G."/>
        </authorList>
    </citation>
    <scope>NUCLEOTIDE SEQUENCE [LARGE SCALE GENOMIC DNA]</scope>
</reference>
<dbReference type="InterPro" id="IPR028163">
    <property type="entry name" value="HAUS_6_N"/>
</dbReference>
<feature type="non-terminal residue" evidence="3">
    <location>
        <position position="1"/>
    </location>
</feature>
<dbReference type="GO" id="GO:0008017">
    <property type="term" value="F:microtubule binding"/>
    <property type="evidence" value="ECO:0007669"/>
    <property type="project" value="TreeGrafter"/>
</dbReference>
<dbReference type="PANTHER" id="PTHR16151">
    <property type="entry name" value="HAUS AUGMIN-LIKE COMPLEX SUBUNIT 6"/>
    <property type="match status" value="1"/>
</dbReference>
<evidence type="ECO:0000313" key="4">
    <source>
        <dbReference type="Proteomes" id="UP000661971"/>
    </source>
</evidence>
<comment type="caution">
    <text evidence="3">The sequence shown here is derived from an EMBL/GenBank/DDBJ whole genome shotgun (WGS) entry which is preliminary data.</text>
</comment>
<feature type="domain" description="HAUS augmin-like complex subunit 6 N-terminal" evidence="2">
    <location>
        <begin position="1"/>
        <end position="196"/>
    </location>
</feature>
<name>A0A851TF19_9AVES</name>
<dbReference type="EMBL" id="WBNA01000249">
    <property type="protein sequence ID" value="NXD14420.1"/>
    <property type="molecule type" value="Genomic_DNA"/>
</dbReference>
<protein>
    <submittedName>
        <fullName evidence="3">HAUS6 protein</fullName>
    </submittedName>
</protein>
<dbReference type="Pfam" id="PF14661">
    <property type="entry name" value="HAUS6_N"/>
    <property type="match status" value="1"/>
</dbReference>
<evidence type="ECO:0000256" key="1">
    <source>
        <dbReference type="SAM" id="MobiDB-lite"/>
    </source>
</evidence>
<dbReference type="GO" id="GO:0051225">
    <property type="term" value="P:spindle assembly"/>
    <property type="evidence" value="ECO:0007669"/>
    <property type="project" value="InterPro"/>
</dbReference>
<keyword evidence="4" id="KW-1185">Reference proteome</keyword>
<gene>
    <name evidence="3" type="primary">Haus6</name>
    <name evidence="3" type="ORF">NOTNIG_R14501</name>
</gene>
<sequence length="853" mass="97804">MFDAPNNDAFHAIALFLFTKLDPSRAAEMFRECSLQGDKKGDPEFRKQCFTWLKEIAEEGRSTFPQIAASLFLSAGGPKFIDLMYQFARYVLIQDIKVNSAGTGIPFADVANLTQDNPYLTKARSRMACNKLLQMLQKEDFITREHKKKAWLLNKEIRKLKLECAGMKLWLLKKKQNDQSKIDKTERIQKVRSMWTFIMDTLTSLKTEKEVVDSVLEGRADQYALDGTNLDINIPQSLINRIEGEREKLCIEKIHEEEKLNFLTIVQLLNEALRTLRDELNQLKSKQHLHYIRNEIEFQSKIIVNLKKMSQKIEQQYFVPTSESVSEKQKEWEMKWKDYLGRSPFCLATDKDTELSVLPAVQPLSFYPATEETYEKNDLCQHSDSVSDILESVCDGNYDEEDDEDDEALEDMMDKSTLTPERRLSQGSQGSSESIRSFENSNELLEQVFSTETFDWEEQPVSPNILKYRLDEPAIVEEGECTLNEDPLEKAQQQLAEEVAKAVIYDSPQSSGEKGMELEDLISSLSSNPFITRKQIPRTPENLLTEIRSSWRKAIRSEDSPDTELPSSEITITETPQIGRTVVQKKIPCYTSSSPIINLDYYPSERKSHLSCMELPPEKQVKINCINRSSVKETARISESERGEKWEFENTLNKAEAAPYEKKSIDTQDSSSEKRIVLSPKHFEDSFMDRIRLFDSSFDSRESAQVGVLQGILSDPGQSPSSELDFDILDNKYLPDSTKSKRDVSLDLESVLSRYKTLKRTLSRNEELQTPTADESLNCFLDPDFAQVDTEGSLLEKTFYLDEDFLKTLSPPVTFSESKPSLSPLLMRSKCLERMASALHRMPFDSVHELKGK</sequence>
<organism evidence="3 4">
    <name type="scientific">Nothocercus nigrocapillus</name>
    <dbReference type="NCBI Taxonomy" id="1977171"/>
    <lineage>
        <taxon>Eukaryota</taxon>
        <taxon>Metazoa</taxon>
        <taxon>Chordata</taxon>
        <taxon>Craniata</taxon>
        <taxon>Vertebrata</taxon>
        <taxon>Euteleostomi</taxon>
        <taxon>Archelosauria</taxon>
        <taxon>Archosauria</taxon>
        <taxon>Dinosauria</taxon>
        <taxon>Saurischia</taxon>
        <taxon>Theropoda</taxon>
        <taxon>Coelurosauria</taxon>
        <taxon>Aves</taxon>
        <taxon>Palaeognathae</taxon>
        <taxon>Tinamiformes</taxon>
        <taxon>Tinamidae</taxon>
        <taxon>Nothocercus</taxon>
    </lineage>
</organism>
<dbReference type="GO" id="GO:0070652">
    <property type="term" value="C:HAUS complex"/>
    <property type="evidence" value="ECO:0007669"/>
    <property type="project" value="InterPro"/>
</dbReference>
<feature type="compositionally biased region" description="Polar residues" evidence="1">
    <location>
        <begin position="425"/>
        <end position="437"/>
    </location>
</feature>
<accession>A0A851TF19</accession>